<keyword evidence="1" id="KW-0175">Coiled coil</keyword>
<dbReference type="EMBL" id="ML120362">
    <property type="protein sequence ID" value="RPB03590.1"/>
    <property type="molecule type" value="Genomic_DNA"/>
</dbReference>
<feature type="compositionally biased region" description="Basic and acidic residues" evidence="2">
    <location>
        <begin position="41"/>
        <end position="58"/>
    </location>
</feature>
<gene>
    <name evidence="3" type="ORF">L873DRAFT_177560</name>
</gene>
<evidence type="ECO:0000256" key="2">
    <source>
        <dbReference type="SAM" id="MobiDB-lite"/>
    </source>
</evidence>
<organism evidence="3 4">
    <name type="scientific">Choiromyces venosus 120613-1</name>
    <dbReference type="NCBI Taxonomy" id="1336337"/>
    <lineage>
        <taxon>Eukaryota</taxon>
        <taxon>Fungi</taxon>
        <taxon>Dikarya</taxon>
        <taxon>Ascomycota</taxon>
        <taxon>Pezizomycotina</taxon>
        <taxon>Pezizomycetes</taxon>
        <taxon>Pezizales</taxon>
        <taxon>Tuberaceae</taxon>
        <taxon>Choiromyces</taxon>
    </lineage>
</organism>
<sequence>MVELAIHWDQSSTDPETQKLVQEKAVQLELDGKRVREDSLQGLVHCREEEGSNDRGGDRSGTGTTGPAKKIQKNQTAKNIDNVLLSFVEGIEKDKEELKEIERKQDQKHEDLKQSILRLMEEIREQSERRSQDAYLKGEARKNELVLILEVLRKDGEI</sequence>
<name>A0A3N4JYZ0_9PEZI</name>
<dbReference type="Proteomes" id="UP000276215">
    <property type="component" value="Unassembled WGS sequence"/>
</dbReference>
<proteinExistence type="predicted"/>
<accession>A0A3N4JYZ0</accession>
<evidence type="ECO:0000256" key="1">
    <source>
        <dbReference type="SAM" id="Coils"/>
    </source>
</evidence>
<evidence type="ECO:0000313" key="3">
    <source>
        <dbReference type="EMBL" id="RPB03590.1"/>
    </source>
</evidence>
<evidence type="ECO:0000313" key="4">
    <source>
        <dbReference type="Proteomes" id="UP000276215"/>
    </source>
</evidence>
<dbReference type="AlphaFoldDB" id="A0A3N4JYZ0"/>
<dbReference type="STRING" id="1336337.A0A3N4JYZ0"/>
<feature type="region of interest" description="Disordered" evidence="2">
    <location>
        <begin position="41"/>
        <end position="74"/>
    </location>
</feature>
<protein>
    <submittedName>
        <fullName evidence="3">Uncharacterized protein</fullName>
    </submittedName>
</protein>
<reference evidence="3 4" key="1">
    <citation type="journal article" date="2018" name="Nat. Ecol. Evol.">
        <title>Pezizomycetes genomes reveal the molecular basis of ectomycorrhizal truffle lifestyle.</title>
        <authorList>
            <person name="Murat C."/>
            <person name="Payen T."/>
            <person name="Noel B."/>
            <person name="Kuo A."/>
            <person name="Morin E."/>
            <person name="Chen J."/>
            <person name="Kohler A."/>
            <person name="Krizsan K."/>
            <person name="Balestrini R."/>
            <person name="Da Silva C."/>
            <person name="Montanini B."/>
            <person name="Hainaut M."/>
            <person name="Levati E."/>
            <person name="Barry K.W."/>
            <person name="Belfiori B."/>
            <person name="Cichocki N."/>
            <person name="Clum A."/>
            <person name="Dockter R.B."/>
            <person name="Fauchery L."/>
            <person name="Guy J."/>
            <person name="Iotti M."/>
            <person name="Le Tacon F."/>
            <person name="Lindquist E.A."/>
            <person name="Lipzen A."/>
            <person name="Malagnac F."/>
            <person name="Mello A."/>
            <person name="Molinier V."/>
            <person name="Miyauchi S."/>
            <person name="Poulain J."/>
            <person name="Riccioni C."/>
            <person name="Rubini A."/>
            <person name="Sitrit Y."/>
            <person name="Splivallo R."/>
            <person name="Traeger S."/>
            <person name="Wang M."/>
            <person name="Zifcakova L."/>
            <person name="Wipf D."/>
            <person name="Zambonelli A."/>
            <person name="Paolocci F."/>
            <person name="Nowrousian M."/>
            <person name="Ottonello S."/>
            <person name="Baldrian P."/>
            <person name="Spatafora J.W."/>
            <person name="Henrissat B."/>
            <person name="Nagy L.G."/>
            <person name="Aury J.M."/>
            <person name="Wincker P."/>
            <person name="Grigoriev I.V."/>
            <person name="Bonfante P."/>
            <person name="Martin F.M."/>
        </authorList>
    </citation>
    <scope>NUCLEOTIDE SEQUENCE [LARGE SCALE GENOMIC DNA]</scope>
    <source>
        <strain evidence="3 4">120613-1</strain>
    </source>
</reference>
<feature type="coiled-coil region" evidence="1">
    <location>
        <begin position="88"/>
        <end position="129"/>
    </location>
</feature>
<keyword evidence="4" id="KW-1185">Reference proteome</keyword>